<dbReference type="InterPro" id="IPR029063">
    <property type="entry name" value="SAM-dependent_MTases_sf"/>
</dbReference>
<dbReference type="Gene3D" id="3.40.50.150">
    <property type="entry name" value="Vaccinia Virus protein VP39"/>
    <property type="match status" value="1"/>
</dbReference>
<dbReference type="Pfam" id="PF06080">
    <property type="entry name" value="DUF938"/>
    <property type="match status" value="1"/>
</dbReference>
<evidence type="ECO:0000313" key="1">
    <source>
        <dbReference type="EMBL" id="XIA17827.1"/>
    </source>
</evidence>
<dbReference type="AlphaFoldDB" id="A0AB74UNT0"/>
<dbReference type="EMBL" id="CP170721">
    <property type="protein sequence ID" value="XIA17827.1"/>
    <property type="molecule type" value="Genomic_DNA"/>
</dbReference>
<dbReference type="RefSeq" id="WP_395121055.1">
    <property type="nucleotide sequence ID" value="NZ_CP170721.1"/>
</dbReference>
<organism evidence="1">
    <name type="scientific">Rhodanobacter sp. FW102-FHT14D07</name>
    <dbReference type="NCBI Taxonomy" id="3351462"/>
    <lineage>
        <taxon>Bacteria</taxon>
        <taxon>Pseudomonadati</taxon>
        <taxon>Pseudomonadota</taxon>
        <taxon>Gammaproteobacteria</taxon>
        <taxon>Lysobacterales</taxon>
        <taxon>Rhodanobacteraceae</taxon>
        <taxon>Rhodanobacter</taxon>
    </lineage>
</organism>
<sequence>MDKPHSPACERNRESILGVLRRHVAGCRHLLEIGSGTGQHAVHFAAAMPWLSWQCSDRAENLPGICAWLDEAALPNTPPPLELDVNGDWPAGPFDAVFSANTLHIMSWAEVQRLFARLPAVTTADAVLAIYGPFNQHGRYTSASNAAFDAWLRTRGAHMAIRNAEAVDALAEAAGFHLLLDVAMPAHNRCRVWQRMHG</sequence>
<name>A0AB74UNT0_9GAMM</name>
<accession>A0AB74UNT0</accession>
<gene>
    <name evidence="1" type="ORF">ACFYG5_14850</name>
</gene>
<dbReference type="PANTHER" id="PTHR20974">
    <property type="entry name" value="UPF0585 PROTEIN CG18661"/>
    <property type="match status" value="1"/>
</dbReference>
<protein>
    <submittedName>
        <fullName evidence="1">DUF938 domain-containing protein</fullName>
    </submittedName>
</protein>
<reference evidence="1" key="1">
    <citation type="submission" date="2024-10" db="EMBL/GenBank/DDBJ databases">
        <authorList>
            <person name="Lesea H.P."/>
            <person name="Kuehl J.V."/>
            <person name="Chandonia J.-M."/>
        </authorList>
    </citation>
    <scope>NUCLEOTIDE SEQUENCE</scope>
    <source>
        <strain evidence="1">FW102-FHT14D07</strain>
    </source>
</reference>
<dbReference type="PANTHER" id="PTHR20974:SF0">
    <property type="entry name" value="UPF0585 PROTEIN CG18661"/>
    <property type="match status" value="1"/>
</dbReference>
<dbReference type="InterPro" id="IPR010342">
    <property type="entry name" value="DUF938"/>
</dbReference>
<dbReference type="SUPFAM" id="SSF53335">
    <property type="entry name" value="S-adenosyl-L-methionine-dependent methyltransferases"/>
    <property type="match status" value="1"/>
</dbReference>
<proteinExistence type="predicted"/>